<gene>
    <name evidence="2" type="ORF">HCUR_00816</name>
</gene>
<sequence>MVYLRYIQHTFLTNFDFFSFLCNRALSWMTHDFLSVPTLLLFTITIFALFFIYYLILYILFFFLV</sequence>
<reference evidence="2 3" key="1">
    <citation type="submission" date="2017-11" db="EMBL/GenBank/DDBJ databases">
        <title>Comparative genomic analysis of Holospora spp., intranuclear symbionts of paramecia.</title>
        <authorList>
            <person name="Garushyants S.K."/>
            <person name="Beliavskaya A."/>
            <person name="Malko D.B."/>
            <person name="Logacheva M.D."/>
            <person name="Rautian M.S."/>
            <person name="Gelfand M.S."/>
        </authorList>
    </citation>
    <scope>NUCLEOTIDE SEQUENCE [LARGE SCALE GENOMIC DNA]</scope>
    <source>
        <strain evidence="3">02AZ16</strain>
    </source>
</reference>
<proteinExistence type="predicted"/>
<dbReference type="EMBL" id="PHHC01000082">
    <property type="protein sequence ID" value="PPE03801.1"/>
    <property type="molecule type" value="Genomic_DNA"/>
</dbReference>
<feature type="transmembrane region" description="Helical" evidence="1">
    <location>
        <begin position="38"/>
        <end position="64"/>
    </location>
</feature>
<keyword evidence="1" id="KW-0472">Membrane</keyword>
<evidence type="ECO:0000313" key="2">
    <source>
        <dbReference type="EMBL" id="PPE03801.1"/>
    </source>
</evidence>
<keyword evidence="3" id="KW-1185">Reference proteome</keyword>
<accession>A0A2S5R902</accession>
<dbReference type="AlphaFoldDB" id="A0A2S5R902"/>
<dbReference type="Proteomes" id="UP000239425">
    <property type="component" value="Unassembled WGS sequence"/>
</dbReference>
<keyword evidence="1" id="KW-1133">Transmembrane helix</keyword>
<keyword evidence="1" id="KW-0812">Transmembrane</keyword>
<protein>
    <submittedName>
        <fullName evidence="2">Uncharacterized protein</fullName>
    </submittedName>
</protein>
<evidence type="ECO:0000256" key="1">
    <source>
        <dbReference type="SAM" id="Phobius"/>
    </source>
</evidence>
<evidence type="ECO:0000313" key="3">
    <source>
        <dbReference type="Proteomes" id="UP000239425"/>
    </source>
</evidence>
<comment type="caution">
    <text evidence="2">The sequence shown here is derived from an EMBL/GenBank/DDBJ whole genome shotgun (WGS) entry which is preliminary data.</text>
</comment>
<organism evidence="2 3">
    <name type="scientific">Holospora curviuscula</name>
    <dbReference type="NCBI Taxonomy" id="1082868"/>
    <lineage>
        <taxon>Bacteria</taxon>
        <taxon>Pseudomonadati</taxon>
        <taxon>Pseudomonadota</taxon>
        <taxon>Alphaproteobacteria</taxon>
        <taxon>Holosporales</taxon>
        <taxon>Holosporaceae</taxon>
        <taxon>Holospora</taxon>
    </lineage>
</organism>
<name>A0A2S5R902_9PROT</name>